<sequence>MADWGPVAVAVLLFVLLTPGVLFQLPGNERAVEFGSFKTNGVAIIVHAVLYFALITIFVVAVGVHIHIR</sequence>
<organism evidence="4 5">
    <name type="scientific">Musa acuminata subsp. malaccensis</name>
    <name type="common">Wild banana</name>
    <name type="synonym">Musa malaccensis</name>
    <dbReference type="NCBI Taxonomy" id="214687"/>
    <lineage>
        <taxon>Eukaryota</taxon>
        <taxon>Viridiplantae</taxon>
        <taxon>Streptophyta</taxon>
        <taxon>Embryophyta</taxon>
        <taxon>Tracheophyta</taxon>
        <taxon>Spermatophyta</taxon>
        <taxon>Magnoliopsida</taxon>
        <taxon>Liliopsida</taxon>
        <taxon>Zingiberales</taxon>
        <taxon>Musaceae</taxon>
        <taxon>Musa</taxon>
    </lineage>
</organism>
<protein>
    <submittedName>
        <fullName evidence="3">(wild Malaysian banana) hypothetical protein</fullName>
    </submittedName>
</protein>
<evidence type="ECO:0000256" key="1">
    <source>
        <dbReference type="SAM" id="Phobius"/>
    </source>
</evidence>
<keyword evidence="1" id="KW-1133">Transmembrane helix</keyword>
<keyword evidence="2" id="KW-0732">Signal</keyword>
<dbReference type="OrthoDB" id="652307at2759"/>
<keyword evidence="1" id="KW-0812">Transmembrane</keyword>
<keyword evidence="1" id="KW-0472">Membrane</keyword>
<dbReference type="Pfam" id="PF11820">
    <property type="entry name" value="DUF3339"/>
    <property type="match status" value="1"/>
</dbReference>
<dbReference type="Gramene" id="Ma09_t06910.1">
    <property type="protein sequence ID" value="Ma09_p06910.1"/>
    <property type="gene ID" value="Ma09_g06910"/>
</dbReference>
<dbReference type="PANTHER" id="PTHR33128:SF46">
    <property type="entry name" value="PROTEIN, PUTATIVE (DUF 3339)-RELATED"/>
    <property type="match status" value="1"/>
</dbReference>
<gene>
    <name evidence="3" type="ORF">GSMUA_225250.1</name>
</gene>
<dbReference type="EMBL" id="HG996474">
    <property type="protein sequence ID" value="CAG1834420.1"/>
    <property type="molecule type" value="Genomic_DNA"/>
</dbReference>
<reference evidence="4" key="2">
    <citation type="submission" date="2021-05" db="UniProtKB">
        <authorList>
            <consortium name="EnsemblPlants"/>
        </authorList>
    </citation>
    <scope>IDENTIFICATION</scope>
    <source>
        <strain evidence="4">subsp. malaccensis</strain>
    </source>
</reference>
<feature type="signal peptide" evidence="2">
    <location>
        <begin position="1"/>
        <end position="23"/>
    </location>
</feature>
<evidence type="ECO:0000313" key="5">
    <source>
        <dbReference type="Proteomes" id="UP000012960"/>
    </source>
</evidence>
<reference evidence="3" key="1">
    <citation type="submission" date="2021-03" db="EMBL/GenBank/DDBJ databases">
        <authorList>
            <consortium name="Genoscope - CEA"/>
            <person name="William W."/>
        </authorList>
    </citation>
    <scope>NUCLEOTIDE SEQUENCE</scope>
    <source>
        <strain evidence="3">Doubled-haploid Pahang</strain>
    </source>
</reference>
<evidence type="ECO:0000256" key="2">
    <source>
        <dbReference type="SAM" id="SignalP"/>
    </source>
</evidence>
<proteinExistence type="predicted"/>
<feature type="chain" id="PRO_5043242365" evidence="2">
    <location>
        <begin position="24"/>
        <end position="69"/>
    </location>
</feature>
<dbReference type="Proteomes" id="UP000012960">
    <property type="component" value="Unplaced"/>
</dbReference>
<dbReference type="AlphaFoldDB" id="A0A804KGS4"/>
<keyword evidence="5" id="KW-1185">Reference proteome</keyword>
<dbReference type="EnsemblPlants" id="Ma09_t06910.1">
    <property type="protein sequence ID" value="Ma09_p06910.1"/>
    <property type="gene ID" value="Ma09_g06910"/>
</dbReference>
<evidence type="ECO:0000313" key="4">
    <source>
        <dbReference type="EnsemblPlants" id="Ma09_p06910.1"/>
    </source>
</evidence>
<dbReference type="InterPro" id="IPR021775">
    <property type="entry name" value="DUF3339"/>
</dbReference>
<dbReference type="PANTHER" id="PTHR33128">
    <property type="entry name" value="OS05G0103400 PROTEIN"/>
    <property type="match status" value="1"/>
</dbReference>
<accession>A0A804KGS4</accession>
<feature type="transmembrane region" description="Helical" evidence="1">
    <location>
        <begin position="42"/>
        <end position="66"/>
    </location>
</feature>
<name>A0A804KGS4_MUSAM</name>
<evidence type="ECO:0000313" key="3">
    <source>
        <dbReference type="EMBL" id="CAG1834420.1"/>
    </source>
</evidence>